<sequence length="130" mass="14428">MTRQGVTYSLHHIGIPTEQRLAGERYARAAGMYTTDDPTGPLPIQWHRFEPDSPLHPLVRSQPHVAYKVSDLAAAIDGHTVILGPYEPIDGYRVAMIDNAGVPVEFIETTLSDAEIWRRATTGESASLYR</sequence>
<dbReference type="SUPFAM" id="SSF54593">
    <property type="entry name" value="Glyoxalase/Bleomycin resistance protein/Dihydroxybiphenyl dioxygenase"/>
    <property type="match status" value="1"/>
</dbReference>
<dbReference type="EMBL" id="CP069483">
    <property type="protein sequence ID" value="QRO79101.1"/>
    <property type="molecule type" value="Genomic_DNA"/>
</dbReference>
<reference evidence="1 2" key="1">
    <citation type="submission" date="2021-02" db="EMBL/GenBank/DDBJ databases">
        <title>FDA dAtabase for Regulatory Grade micrObial Sequences (FDA-ARGOS): Supporting development and validation of Infectious Disease Dx tests.</title>
        <authorList>
            <person name="Minogue T."/>
            <person name="Wolcott M."/>
            <person name="Wasieloski L."/>
            <person name="Aguilar W."/>
            <person name="Moore D."/>
            <person name="Jaissle J."/>
            <person name="Tallon L."/>
            <person name="Sadzewicz L."/>
            <person name="Zhao X."/>
            <person name="Boylan J."/>
            <person name="Ott S."/>
            <person name="Bowen H."/>
            <person name="Vavikolanu K."/>
            <person name="Mehta A."/>
            <person name="Aluvathingal J."/>
            <person name="Nadendla S."/>
            <person name="Yan Y."/>
            <person name="Sichtig H."/>
        </authorList>
    </citation>
    <scope>NUCLEOTIDE SEQUENCE [LARGE SCALE GENOMIC DNA]</scope>
    <source>
        <strain evidence="1 2">FDAARGOS_1272</strain>
    </source>
</reference>
<dbReference type="AlphaFoldDB" id="A0A892ICJ3"/>
<dbReference type="InterPro" id="IPR029068">
    <property type="entry name" value="Glyas_Bleomycin-R_OHBP_Dase"/>
</dbReference>
<accession>A0A892ICJ3</accession>
<organism evidence="1 2">
    <name type="scientific">Burkholderia dolosa</name>
    <dbReference type="NCBI Taxonomy" id="152500"/>
    <lineage>
        <taxon>Bacteria</taxon>
        <taxon>Pseudomonadati</taxon>
        <taxon>Pseudomonadota</taxon>
        <taxon>Betaproteobacteria</taxon>
        <taxon>Burkholderiales</taxon>
        <taxon>Burkholderiaceae</taxon>
        <taxon>Burkholderia</taxon>
        <taxon>Burkholderia cepacia complex</taxon>
    </lineage>
</organism>
<dbReference type="GO" id="GO:0051213">
    <property type="term" value="F:dioxygenase activity"/>
    <property type="evidence" value="ECO:0007669"/>
    <property type="project" value="UniProtKB-KW"/>
</dbReference>
<proteinExistence type="predicted"/>
<dbReference type="RefSeq" id="WP_035975410.1">
    <property type="nucleotide sequence ID" value="NZ_CABVPR010000001.1"/>
</dbReference>
<dbReference type="Proteomes" id="UP000625568">
    <property type="component" value="Chromosome 2"/>
</dbReference>
<dbReference type="GeneID" id="93128937"/>
<evidence type="ECO:0000313" key="2">
    <source>
        <dbReference type="Proteomes" id="UP000625568"/>
    </source>
</evidence>
<keyword evidence="1" id="KW-0560">Oxidoreductase</keyword>
<keyword evidence="2" id="KW-1185">Reference proteome</keyword>
<name>A0A892ICJ3_9BURK</name>
<protein>
    <submittedName>
        <fullName evidence="1">Glyoxalase/bleomycin resistance/dioxygenase family protein</fullName>
    </submittedName>
</protein>
<evidence type="ECO:0000313" key="1">
    <source>
        <dbReference type="EMBL" id="QRO79101.1"/>
    </source>
</evidence>
<gene>
    <name evidence="1" type="ORF">I6K02_21275</name>
</gene>
<keyword evidence="1" id="KW-0223">Dioxygenase</keyword>